<evidence type="ECO:0000313" key="3">
    <source>
        <dbReference type="Proteomes" id="UP000799302"/>
    </source>
</evidence>
<name>A0A6A6USB1_9PEZI</name>
<feature type="compositionally biased region" description="Acidic residues" evidence="1">
    <location>
        <begin position="232"/>
        <end position="243"/>
    </location>
</feature>
<reference evidence="2" key="1">
    <citation type="journal article" date="2020" name="Stud. Mycol.">
        <title>101 Dothideomycetes genomes: a test case for predicting lifestyles and emergence of pathogens.</title>
        <authorList>
            <person name="Haridas S."/>
            <person name="Albert R."/>
            <person name="Binder M."/>
            <person name="Bloem J."/>
            <person name="Labutti K."/>
            <person name="Salamov A."/>
            <person name="Andreopoulos B."/>
            <person name="Baker S."/>
            <person name="Barry K."/>
            <person name="Bills G."/>
            <person name="Bluhm B."/>
            <person name="Cannon C."/>
            <person name="Castanera R."/>
            <person name="Culley D."/>
            <person name="Daum C."/>
            <person name="Ezra D."/>
            <person name="Gonzalez J."/>
            <person name="Henrissat B."/>
            <person name="Kuo A."/>
            <person name="Liang C."/>
            <person name="Lipzen A."/>
            <person name="Lutzoni F."/>
            <person name="Magnuson J."/>
            <person name="Mondo S."/>
            <person name="Nolan M."/>
            <person name="Ohm R."/>
            <person name="Pangilinan J."/>
            <person name="Park H.-J."/>
            <person name="Ramirez L."/>
            <person name="Alfaro M."/>
            <person name="Sun H."/>
            <person name="Tritt A."/>
            <person name="Yoshinaga Y."/>
            <person name="Zwiers L.-H."/>
            <person name="Turgeon B."/>
            <person name="Goodwin S."/>
            <person name="Spatafora J."/>
            <person name="Crous P."/>
            <person name="Grigoriev I."/>
        </authorList>
    </citation>
    <scope>NUCLEOTIDE SEQUENCE</scope>
    <source>
        <strain evidence="2">CBS 115976</strain>
    </source>
</reference>
<dbReference type="AlphaFoldDB" id="A0A6A6USB1"/>
<dbReference type="EMBL" id="MU004230">
    <property type="protein sequence ID" value="KAF2675175.1"/>
    <property type="molecule type" value="Genomic_DNA"/>
</dbReference>
<proteinExistence type="predicted"/>
<accession>A0A6A6USB1</accession>
<organism evidence="2 3">
    <name type="scientific">Microthyrium microscopicum</name>
    <dbReference type="NCBI Taxonomy" id="703497"/>
    <lineage>
        <taxon>Eukaryota</taxon>
        <taxon>Fungi</taxon>
        <taxon>Dikarya</taxon>
        <taxon>Ascomycota</taxon>
        <taxon>Pezizomycotina</taxon>
        <taxon>Dothideomycetes</taxon>
        <taxon>Dothideomycetes incertae sedis</taxon>
        <taxon>Microthyriales</taxon>
        <taxon>Microthyriaceae</taxon>
        <taxon>Microthyrium</taxon>
    </lineage>
</organism>
<evidence type="ECO:0000313" key="2">
    <source>
        <dbReference type="EMBL" id="KAF2675175.1"/>
    </source>
</evidence>
<feature type="region of interest" description="Disordered" evidence="1">
    <location>
        <begin position="227"/>
        <end position="260"/>
    </location>
</feature>
<gene>
    <name evidence="2" type="ORF">BT63DRAFT_450157</name>
</gene>
<sequence length="260" mass="28973">MAAIQGKKSFPLVFNISADSCCEGDSFFLPTTQHLGDRSDEFEMSRPLLPSGLPSINYSERDVHTPIQRSAPFVQANTSARRNPPICLRMSRPVSETLTPTHGETINQHPTALRNLFIPPHTSTVNNPHLFSANHHRNPSENADDHMTLVRGTTVATTYPPSSSGSWTGDEVFYPAYSARNTANKTKRSSKTLEGTLTSLVTRPRRRESSEEEQAIKTSIIKEWLRALPPNLDEDPNKDDNDDVPPLSPLVETDRGTMRR</sequence>
<dbReference type="Proteomes" id="UP000799302">
    <property type="component" value="Unassembled WGS sequence"/>
</dbReference>
<keyword evidence="3" id="KW-1185">Reference proteome</keyword>
<evidence type="ECO:0000256" key="1">
    <source>
        <dbReference type="SAM" id="MobiDB-lite"/>
    </source>
</evidence>
<protein>
    <submittedName>
        <fullName evidence="2">Uncharacterized protein</fullName>
    </submittedName>
</protein>